<protein>
    <recommendedName>
        <fullName evidence="3">RPW8 domain-containing protein</fullName>
    </recommendedName>
</protein>
<dbReference type="GO" id="GO:0043531">
    <property type="term" value="F:ADP binding"/>
    <property type="evidence" value="ECO:0007669"/>
    <property type="project" value="InterPro"/>
</dbReference>
<sequence>MASLVGGAALGAVFGEVFNVLHDTVKSVGSDALMFKPILKSVKFNLDLLGPVVKEITRLNEILGHREEETKSLIEDMRKAKELIGMLDNQELDYPSQASFGRELAELDESVWGNVCGPSTPDFTVGMDLPLMVLKMQLLNEKRQQILLTAPGGCGKTTLVKMLGHDQEIKLREGLTKIGSNPILLILDDVWSGSEFRLKKFMFDIPNYNILVTSRTALPGFSFTYYLNPLNDDHATMLLHHSASLQHESSNIPVEAINKIVRGCGGFPLALEVIGRLLDENPVEAWCSIAKNWSNSHYIFNSSSDLLDCLRKSLEFSDHKVIFKERFMDLGSFPEDQRQRIPVSALIDMWAELHKLDEVGNNAIHNLHKITTRNLANLVRKRKDAGEINKYYNEDYVTQHDLLRELAIFESCQGPKRQRQRLIMDISRNTLPSWCTKQAQQPINARLLLILTDESFSSTWCNIQAPKVEVLVLNFQTNNYSLPAFVDKMDNLKVLIITNYGFFPTELRNFQLLNSLPNLKTIRLEKASIPSLCNAPILLKSLKKISLFMCNIAQAFGNCTIQVSDALPNLMEINIDYCNDLVESLQEKCLLATKNF</sequence>
<accession>A0A7N2MH73</accession>
<evidence type="ECO:0000313" key="4">
    <source>
        <dbReference type="EnsemblPlants" id="QL09p004530:mrna"/>
    </source>
</evidence>
<dbReference type="Gramene" id="QL09p004530:mrna">
    <property type="protein sequence ID" value="QL09p004530:mrna"/>
    <property type="gene ID" value="QL09p004530"/>
</dbReference>
<evidence type="ECO:0000313" key="5">
    <source>
        <dbReference type="Proteomes" id="UP000594261"/>
    </source>
</evidence>
<reference evidence="4" key="2">
    <citation type="submission" date="2021-01" db="UniProtKB">
        <authorList>
            <consortium name="EnsemblPlants"/>
        </authorList>
    </citation>
    <scope>IDENTIFICATION</scope>
</reference>
<feature type="domain" description="RPW8" evidence="3">
    <location>
        <begin position="2"/>
        <end position="111"/>
    </location>
</feature>
<dbReference type="InterPro" id="IPR027417">
    <property type="entry name" value="P-loop_NTPase"/>
</dbReference>
<keyword evidence="5" id="KW-1185">Reference proteome</keyword>
<dbReference type="Proteomes" id="UP000594261">
    <property type="component" value="Chromosome 9"/>
</dbReference>
<name>A0A7N2MH73_QUELO</name>
<dbReference type="PANTHER" id="PTHR36766">
    <property type="entry name" value="PLANT BROAD-SPECTRUM MILDEW RESISTANCE PROTEIN RPW8"/>
    <property type="match status" value="1"/>
</dbReference>
<keyword evidence="2" id="KW-0611">Plant defense</keyword>
<dbReference type="InParanoid" id="A0A7N2MH73"/>
<reference evidence="4 5" key="1">
    <citation type="journal article" date="2016" name="G3 (Bethesda)">
        <title>First Draft Assembly and Annotation of the Genome of a California Endemic Oak Quercus lobata Nee (Fagaceae).</title>
        <authorList>
            <person name="Sork V.L."/>
            <person name="Fitz-Gibbon S.T."/>
            <person name="Puiu D."/>
            <person name="Crepeau M."/>
            <person name="Gugger P.F."/>
            <person name="Sherman R."/>
            <person name="Stevens K."/>
            <person name="Langley C.H."/>
            <person name="Pellegrini M."/>
            <person name="Salzberg S.L."/>
        </authorList>
    </citation>
    <scope>NUCLEOTIDE SEQUENCE [LARGE SCALE GENOMIC DNA]</scope>
    <source>
        <strain evidence="4 5">cv. SW786</strain>
    </source>
</reference>
<evidence type="ECO:0000256" key="1">
    <source>
        <dbReference type="ARBA" id="ARBA00008894"/>
    </source>
</evidence>
<dbReference type="Pfam" id="PF05659">
    <property type="entry name" value="RPW8"/>
    <property type="match status" value="1"/>
</dbReference>
<dbReference type="InterPro" id="IPR032675">
    <property type="entry name" value="LRR_dom_sf"/>
</dbReference>
<organism evidence="4 5">
    <name type="scientific">Quercus lobata</name>
    <name type="common">Valley oak</name>
    <dbReference type="NCBI Taxonomy" id="97700"/>
    <lineage>
        <taxon>Eukaryota</taxon>
        <taxon>Viridiplantae</taxon>
        <taxon>Streptophyta</taxon>
        <taxon>Embryophyta</taxon>
        <taxon>Tracheophyta</taxon>
        <taxon>Spermatophyta</taxon>
        <taxon>Magnoliopsida</taxon>
        <taxon>eudicotyledons</taxon>
        <taxon>Gunneridae</taxon>
        <taxon>Pentapetalae</taxon>
        <taxon>rosids</taxon>
        <taxon>fabids</taxon>
        <taxon>Fagales</taxon>
        <taxon>Fagaceae</taxon>
        <taxon>Quercus</taxon>
    </lineage>
</organism>
<dbReference type="SUPFAM" id="SSF52047">
    <property type="entry name" value="RNI-like"/>
    <property type="match status" value="1"/>
</dbReference>
<proteinExistence type="inferred from homology"/>
<dbReference type="InterPro" id="IPR042197">
    <property type="entry name" value="Apaf_helical"/>
</dbReference>
<dbReference type="Gene3D" id="1.10.8.430">
    <property type="entry name" value="Helical domain of apoptotic protease-activating factors"/>
    <property type="match status" value="1"/>
</dbReference>
<evidence type="ECO:0000259" key="3">
    <source>
        <dbReference type="Pfam" id="PF05659"/>
    </source>
</evidence>
<dbReference type="AlphaFoldDB" id="A0A7N2MH73"/>
<dbReference type="Gene3D" id="3.80.10.10">
    <property type="entry name" value="Ribonuclease Inhibitor"/>
    <property type="match status" value="1"/>
</dbReference>
<dbReference type="EMBL" id="LRBV02000009">
    <property type="status" value="NOT_ANNOTATED_CDS"/>
    <property type="molecule type" value="Genomic_DNA"/>
</dbReference>
<comment type="similarity">
    <text evidence="1">Belongs to the disease resistance NB-LRR family.</text>
</comment>
<dbReference type="SUPFAM" id="SSF52540">
    <property type="entry name" value="P-loop containing nucleoside triphosphate hydrolases"/>
    <property type="match status" value="1"/>
</dbReference>
<dbReference type="EnsemblPlants" id="QL09p004530:mrna">
    <property type="protein sequence ID" value="QL09p004530:mrna"/>
    <property type="gene ID" value="QL09p004530"/>
</dbReference>
<dbReference type="InterPro" id="IPR008808">
    <property type="entry name" value="Powdery_mildew-R_dom"/>
</dbReference>
<dbReference type="PANTHER" id="PTHR36766:SF3">
    <property type="entry name" value="RPW8 DOMAIN-CONTAINING PROTEIN"/>
    <property type="match status" value="1"/>
</dbReference>
<dbReference type="Pfam" id="PF03215">
    <property type="entry name" value="Rad17"/>
    <property type="match status" value="1"/>
</dbReference>
<dbReference type="PRINTS" id="PR00364">
    <property type="entry name" value="DISEASERSIST"/>
</dbReference>
<evidence type="ECO:0000256" key="2">
    <source>
        <dbReference type="ARBA" id="ARBA00022821"/>
    </source>
</evidence>
<dbReference type="GO" id="GO:0006952">
    <property type="term" value="P:defense response"/>
    <property type="evidence" value="ECO:0007669"/>
    <property type="project" value="UniProtKB-KW"/>
</dbReference>